<dbReference type="GO" id="GO:0008270">
    <property type="term" value="F:zinc ion binding"/>
    <property type="evidence" value="ECO:0007669"/>
    <property type="project" value="UniProtKB-KW"/>
</dbReference>
<dbReference type="GO" id="GO:0006511">
    <property type="term" value="P:ubiquitin-dependent protein catabolic process"/>
    <property type="evidence" value="ECO:0007669"/>
    <property type="project" value="TreeGrafter"/>
</dbReference>
<evidence type="ECO:0000256" key="3">
    <source>
        <dbReference type="ARBA" id="ARBA00022833"/>
    </source>
</evidence>
<dbReference type="InterPro" id="IPR051834">
    <property type="entry name" value="RING_finger_E3_ligase"/>
</dbReference>
<keyword evidence="1" id="KW-0479">Metal-binding</keyword>
<dbReference type="CDD" id="cd16454">
    <property type="entry name" value="RING-H2_PA-TM-RING"/>
    <property type="match status" value="1"/>
</dbReference>
<dbReference type="Pfam" id="PF13639">
    <property type="entry name" value="zf-RING_2"/>
    <property type="match status" value="1"/>
</dbReference>
<protein>
    <submittedName>
        <fullName evidence="6">E3 ubiquitin-protein ligase RING1-like</fullName>
    </submittedName>
</protein>
<evidence type="ECO:0000259" key="5">
    <source>
        <dbReference type="PROSITE" id="PS50089"/>
    </source>
</evidence>
<accession>A0AAW2Z140</accession>
<name>A0AAW2Z140_9EUKA</name>
<dbReference type="PANTHER" id="PTHR45931:SF3">
    <property type="entry name" value="RING ZINC FINGER-CONTAINING PROTEIN"/>
    <property type="match status" value="1"/>
</dbReference>
<dbReference type="PROSITE" id="PS50089">
    <property type="entry name" value="ZF_RING_2"/>
    <property type="match status" value="1"/>
</dbReference>
<dbReference type="AlphaFoldDB" id="A0AAW2Z140"/>
<evidence type="ECO:0000313" key="6">
    <source>
        <dbReference type="EMBL" id="KAL0483004.1"/>
    </source>
</evidence>
<keyword evidence="3" id="KW-0862">Zinc</keyword>
<dbReference type="EMBL" id="JAOPGA020000923">
    <property type="protein sequence ID" value="KAL0483004.1"/>
    <property type="molecule type" value="Genomic_DNA"/>
</dbReference>
<sequence length="244" mass="28390">MNTNIPVFTFTHHGHRFFVALNPEDLQAMGMNTSFQDILNQSFNHQPIKKTPSTSENVLKSLPTFTYTPAREKYIKECGSHNLDHSCCGVCLEEYETMEKDKLIQLPCQHIFHNQCARPWLSEHNTCPTCRFELSVDDADQESERIKRMTERFGRDGVSLMEVGCQAESIFERIQNAKDALDSEFSQFVDEEIKKLIESDINKCDASLMQFTLIIDGLQEFKEERLKASRRQQIKKIQYMTKYD</sequence>
<dbReference type="SUPFAM" id="SSF57850">
    <property type="entry name" value="RING/U-box"/>
    <property type="match status" value="1"/>
</dbReference>
<keyword evidence="2 4" id="KW-0863">Zinc-finger</keyword>
<evidence type="ECO:0000256" key="1">
    <source>
        <dbReference type="ARBA" id="ARBA00022723"/>
    </source>
</evidence>
<keyword evidence="7" id="KW-1185">Reference proteome</keyword>
<dbReference type="SUPFAM" id="SSF63491">
    <property type="entry name" value="BAG domain"/>
    <property type="match status" value="1"/>
</dbReference>
<evidence type="ECO:0000313" key="7">
    <source>
        <dbReference type="Proteomes" id="UP001431209"/>
    </source>
</evidence>
<proteinExistence type="predicted"/>
<dbReference type="Proteomes" id="UP001431209">
    <property type="component" value="Unassembled WGS sequence"/>
</dbReference>
<dbReference type="PANTHER" id="PTHR45931">
    <property type="entry name" value="SI:CH211-59O9.10"/>
    <property type="match status" value="1"/>
</dbReference>
<evidence type="ECO:0000256" key="4">
    <source>
        <dbReference type="PROSITE-ProRule" id="PRU00175"/>
    </source>
</evidence>
<dbReference type="InterPro" id="IPR001841">
    <property type="entry name" value="Znf_RING"/>
</dbReference>
<dbReference type="GO" id="GO:0005634">
    <property type="term" value="C:nucleus"/>
    <property type="evidence" value="ECO:0007669"/>
    <property type="project" value="TreeGrafter"/>
</dbReference>
<dbReference type="Gene3D" id="3.30.40.10">
    <property type="entry name" value="Zinc/RING finger domain, C3HC4 (zinc finger)"/>
    <property type="match status" value="1"/>
</dbReference>
<dbReference type="InterPro" id="IPR013083">
    <property type="entry name" value="Znf_RING/FYVE/PHD"/>
</dbReference>
<reference evidence="6 7" key="1">
    <citation type="submission" date="2024-03" db="EMBL/GenBank/DDBJ databases">
        <title>The Acrasis kona genome and developmental transcriptomes reveal deep origins of eukaryotic multicellular pathways.</title>
        <authorList>
            <person name="Sheikh S."/>
            <person name="Fu C.-J."/>
            <person name="Brown M.W."/>
            <person name="Baldauf S.L."/>
        </authorList>
    </citation>
    <scope>NUCLEOTIDE SEQUENCE [LARGE SCALE GENOMIC DNA]</scope>
    <source>
        <strain evidence="6 7">ATCC MYA-3509</strain>
    </source>
</reference>
<organism evidence="6 7">
    <name type="scientific">Acrasis kona</name>
    <dbReference type="NCBI Taxonomy" id="1008807"/>
    <lineage>
        <taxon>Eukaryota</taxon>
        <taxon>Discoba</taxon>
        <taxon>Heterolobosea</taxon>
        <taxon>Tetramitia</taxon>
        <taxon>Eutetramitia</taxon>
        <taxon>Acrasidae</taxon>
        <taxon>Acrasis</taxon>
    </lineage>
</organism>
<comment type="caution">
    <text evidence="6">The sequence shown here is derived from an EMBL/GenBank/DDBJ whole genome shotgun (WGS) entry which is preliminary data.</text>
</comment>
<dbReference type="GO" id="GO:0061630">
    <property type="term" value="F:ubiquitin protein ligase activity"/>
    <property type="evidence" value="ECO:0007669"/>
    <property type="project" value="TreeGrafter"/>
</dbReference>
<gene>
    <name evidence="6" type="ORF">AKO1_014895</name>
</gene>
<feature type="domain" description="RING-type" evidence="5">
    <location>
        <begin position="88"/>
        <end position="131"/>
    </location>
</feature>
<dbReference type="SMART" id="SM00184">
    <property type="entry name" value="RING"/>
    <property type="match status" value="1"/>
</dbReference>
<evidence type="ECO:0000256" key="2">
    <source>
        <dbReference type="ARBA" id="ARBA00022771"/>
    </source>
</evidence>